<keyword evidence="1" id="KW-0378">Hydrolase</keyword>
<evidence type="ECO:0000313" key="4">
    <source>
        <dbReference type="Proteomes" id="UP000007797"/>
    </source>
</evidence>
<evidence type="ECO:0000256" key="1">
    <source>
        <dbReference type="ARBA" id="ARBA00022801"/>
    </source>
</evidence>
<dbReference type="NCBIfam" id="TIGR00369">
    <property type="entry name" value="unchar_dom_1"/>
    <property type="match status" value="1"/>
</dbReference>
<dbReference type="SUPFAM" id="SSF54637">
    <property type="entry name" value="Thioesterase/thiol ester dehydrase-isomerase"/>
    <property type="match status" value="1"/>
</dbReference>
<gene>
    <name evidence="3" type="ORF">DFA_02663</name>
</gene>
<evidence type="ECO:0000259" key="2">
    <source>
        <dbReference type="Pfam" id="PF03061"/>
    </source>
</evidence>
<dbReference type="Pfam" id="PF03061">
    <property type="entry name" value="4HBT"/>
    <property type="match status" value="1"/>
</dbReference>
<dbReference type="OMA" id="TEMILYP"/>
<dbReference type="KEGG" id="dfa:DFA_02663"/>
<dbReference type="InterPro" id="IPR006683">
    <property type="entry name" value="Thioestr_dom"/>
</dbReference>
<accession>F4Q009</accession>
<dbReference type="OrthoDB" id="46529at2759"/>
<organism evidence="3 4">
    <name type="scientific">Cavenderia fasciculata</name>
    <name type="common">Slime mold</name>
    <name type="synonym">Dictyostelium fasciculatum</name>
    <dbReference type="NCBI Taxonomy" id="261658"/>
    <lineage>
        <taxon>Eukaryota</taxon>
        <taxon>Amoebozoa</taxon>
        <taxon>Evosea</taxon>
        <taxon>Eumycetozoa</taxon>
        <taxon>Dictyostelia</taxon>
        <taxon>Acytosteliales</taxon>
        <taxon>Cavenderiaceae</taxon>
        <taxon>Cavenderia</taxon>
    </lineage>
</organism>
<dbReference type="PANTHER" id="PTHR43240">
    <property type="entry name" value="1,4-DIHYDROXY-2-NAPHTHOYL-COA THIOESTERASE 1"/>
    <property type="match status" value="1"/>
</dbReference>
<proteinExistence type="predicted"/>
<keyword evidence="4" id="KW-1185">Reference proteome</keyword>
<dbReference type="EMBL" id="GL883017">
    <property type="protein sequence ID" value="EGG18923.1"/>
    <property type="molecule type" value="Genomic_DNA"/>
</dbReference>
<evidence type="ECO:0000313" key="3">
    <source>
        <dbReference type="EMBL" id="EGG18923.1"/>
    </source>
</evidence>
<feature type="domain" description="Thioesterase" evidence="2">
    <location>
        <begin position="153"/>
        <end position="229"/>
    </location>
</feature>
<dbReference type="InterPro" id="IPR003736">
    <property type="entry name" value="PAAI_dom"/>
</dbReference>
<dbReference type="InterPro" id="IPR029069">
    <property type="entry name" value="HotDog_dom_sf"/>
</dbReference>
<dbReference type="GO" id="GO:0061522">
    <property type="term" value="F:1,4-dihydroxy-2-naphthoyl-CoA thioesterase activity"/>
    <property type="evidence" value="ECO:0007669"/>
    <property type="project" value="TreeGrafter"/>
</dbReference>
<dbReference type="PANTHER" id="PTHR43240:SF8">
    <property type="entry name" value="PHENYLACETIC ACID DEGRADATION-RELATED PROTEIN"/>
    <property type="match status" value="1"/>
</dbReference>
<dbReference type="Proteomes" id="UP000007797">
    <property type="component" value="Unassembled WGS sequence"/>
</dbReference>
<dbReference type="STRING" id="1054147.F4Q009"/>
<dbReference type="Gene3D" id="3.10.129.10">
    <property type="entry name" value="Hotdog Thioesterase"/>
    <property type="match status" value="1"/>
</dbReference>
<name>F4Q009_CACFS</name>
<dbReference type="RefSeq" id="XP_004357385.1">
    <property type="nucleotide sequence ID" value="XM_004357329.1"/>
</dbReference>
<dbReference type="AlphaFoldDB" id="F4Q009"/>
<dbReference type="GeneID" id="14870881"/>
<protein>
    <submittedName>
        <fullName evidence="3">Phenylacetic acid degradation-related protein</fullName>
    </submittedName>
</protein>
<reference evidence="4" key="1">
    <citation type="journal article" date="2011" name="Genome Res.">
        <title>Phylogeny-wide analysis of social amoeba genomes highlights ancient origins for complex intercellular communication.</title>
        <authorList>
            <person name="Heidel A.J."/>
            <person name="Lawal H.M."/>
            <person name="Felder M."/>
            <person name="Schilde C."/>
            <person name="Helps N.R."/>
            <person name="Tunggal B."/>
            <person name="Rivero F."/>
            <person name="John U."/>
            <person name="Schleicher M."/>
            <person name="Eichinger L."/>
            <person name="Platzer M."/>
            <person name="Noegel A.A."/>
            <person name="Schaap P."/>
            <person name="Gloeckner G."/>
        </authorList>
    </citation>
    <scope>NUCLEOTIDE SEQUENCE [LARGE SCALE GENOMIC DNA]</scope>
    <source>
        <strain evidence="4">SH3</strain>
    </source>
</reference>
<dbReference type="GO" id="GO:0005829">
    <property type="term" value="C:cytosol"/>
    <property type="evidence" value="ECO:0007669"/>
    <property type="project" value="TreeGrafter"/>
</dbReference>
<sequence length="246" mass="27011">MKLFSTVLKNQNHIKPSLYKCIASTKVTSNNTFTSSLSPSTSSFSYLGRQSSQSLISSSLSSSSSLSYYTTDSSSSPSKNETKLASEIIKDMKSFQEYRNQTGYQPTNQEWLKLLQQRAVGGLPHHMNFEIVGIDDQGVDSQMIVRNHHLAANGYIHAGSLITLADTCCGFGCFSKLPIGSIGFTTIELKSNFFGTSNEGALIKCRATMVHSGKSTQVWNAILTDATNNKTMAMFTCTEMILYNKK</sequence>
<dbReference type="CDD" id="cd03443">
    <property type="entry name" value="PaaI_thioesterase"/>
    <property type="match status" value="1"/>
</dbReference>